<evidence type="ECO:0000313" key="2">
    <source>
        <dbReference type="EMBL" id="EHK98492.1"/>
    </source>
</evidence>
<dbReference type="OrthoDB" id="10509573at2759"/>
<dbReference type="EMBL" id="AGUE01000148">
    <property type="protein sequence ID" value="EHK98492.1"/>
    <property type="molecule type" value="Genomic_DNA"/>
</dbReference>
<organism evidence="2 3">
    <name type="scientific">Glarea lozoyensis (strain ATCC 74030 / MF5533)</name>
    <dbReference type="NCBI Taxonomy" id="1104152"/>
    <lineage>
        <taxon>Eukaryota</taxon>
        <taxon>Fungi</taxon>
        <taxon>Dikarya</taxon>
        <taxon>Ascomycota</taxon>
        <taxon>Pezizomycotina</taxon>
        <taxon>Leotiomycetes</taxon>
        <taxon>Helotiales</taxon>
        <taxon>Helotiaceae</taxon>
        <taxon>Glarea</taxon>
    </lineage>
</organism>
<feature type="compositionally biased region" description="Gly residues" evidence="1">
    <location>
        <begin position="74"/>
        <end position="113"/>
    </location>
</feature>
<feature type="compositionally biased region" description="Gly residues" evidence="1">
    <location>
        <begin position="172"/>
        <end position="187"/>
    </location>
</feature>
<keyword evidence="3" id="KW-1185">Reference proteome</keyword>
<dbReference type="Proteomes" id="UP000005446">
    <property type="component" value="Unassembled WGS sequence"/>
</dbReference>
<dbReference type="HOGENOM" id="CLU_1447828_0_0_1"/>
<dbReference type="InParanoid" id="H0ESK5"/>
<name>H0ESK5_GLAL7</name>
<evidence type="ECO:0000256" key="1">
    <source>
        <dbReference type="SAM" id="MobiDB-lite"/>
    </source>
</evidence>
<reference evidence="2 3" key="1">
    <citation type="journal article" date="2012" name="Eukaryot. Cell">
        <title>Genome sequence of the fungus Glarea lozoyensis: the first genome sequence of a species from the Helotiaceae family.</title>
        <authorList>
            <person name="Youssar L."/>
            <person name="Gruening B.A."/>
            <person name="Erxleben A."/>
            <person name="Guenther S."/>
            <person name="Huettel W."/>
        </authorList>
    </citation>
    <scope>NUCLEOTIDE SEQUENCE [LARGE SCALE GENOMIC DNA]</scope>
    <source>
        <strain evidence="3">ATCC 74030 / MF5533</strain>
    </source>
</reference>
<gene>
    <name evidence="2" type="ORF">M7I_5698</name>
</gene>
<sequence length="187" mass="19434">MVYGYDESDRDVLERIEATIASLGRSCPKELVAEAKMMRAAYGAQEEAGYAEEWRKHTKTQNIMKDFYAKNPRSGGGGGGRGQYGGGGRSGGGHSGGRSGGGRSGGGRSGGGDTQSRLADLDDDDDTPPMPRAAGSQQQRGGGGPSRGGRSQGPPELDDDEIDQLIARGKARQGGGRSGGGRNPYER</sequence>
<feature type="compositionally biased region" description="Gly residues" evidence="1">
    <location>
        <begin position="140"/>
        <end position="151"/>
    </location>
</feature>
<dbReference type="AlphaFoldDB" id="H0ESK5"/>
<comment type="caution">
    <text evidence="2">The sequence shown here is derived from an EMBL/GenBank/DDBJ whole genome shotgun (WGS) entry which is preliminary data.</text>
</comment>
<accession>H0ESK5</accession>
<protein>
    <submittedName>
        <fullName evidence="2">Uncharacterized protein</fullName>
    </submittedName>
</protein>
<proteinExistence type="predicted"/>
<evidence type="ECO:0000313" key="3">
    <source>
        <dbReference type="Proteomes" id="UP000005446"/>
    </source>
</evidence>
<feature type="region of interest" description="Disordered" evidence="1">
    <location>
        <begin position="63"/>
        <end position="187"/>
    </location>
</feature>